<evidence type="ECO:0000256" key="1">
    <source>
        <dbReference type="SAM" id="SignalP"/>
    </source>
</evidence>
<feature type="signal peptide" evidence="1">
    <location>
        <begin position="1"/>
        <end position="24"/>
    </location>
</feature>
<accession>A0ABP9ZC06</accession>
<name>A0ABP9ZC06_9FUNG</name>
<keyword evidence="1" id="KW-0732">Signal</keyword>
<protein>
    <submittedName>
        <fullName evidence="2">Uncharacterized protein</fullName>
    </submittedName>
</protein>
<sequence>MTCSTKLFLMAITVLTVWLQFSQAYCVYNNLDGDDSILYVKEREANPSFSFKKQVNNGEKECCPWDNLQCNTTGQRNGAVAFYITFGFFGASTEGSETLYAICTGGGGLVLRGNNTANVDATCNNADGSVEHKIIGPAYSKK</sequence>
<reference evidence="2 3" key="1">
    <citation type="submission" date="2024-04" db="EMBL/GenBank/DDBJ databases">
        <title>genome sequences of Mucor flavus KT1a and Helicostylum pulchrum KT1b strains isolated from the surface of a dry-aged beef.</title>
        <authorList>
            <person name="Toyotome T."/>
            <person name="Hosono M."/>
            <person name="Torimaru M."/>
            <person name="Fukuda K."/>
            <person name="Mikami N."/>
        </authorList>
    </citation>
    <scope>NUCLEOTIDE SEQUENCE [LARGE SCALE GENOMIC DNA]</scope>
    <source>
        <strain evidence="2 3">KT1a</strain>
    </source>
</reference>
<gene>
    <name evidence="2" type="ORF">MFLAVUS_010194</name>
</gene>
<proteinExistence type="predicted"/>
<evidence type="ECO:0000313" key="3">
    <source>
        <dbReference type="Proteomes" id="UP001473302"/>
    </source>
</evidence>
<evidence type="ECO:0000313" key="2">
    <source>
        <dbReference type="EMBL" id="GAA5816664.1"/>
    </source>
</evidence>
<organism evidence="2 3">
    <name type="scientific">Mucor flavus</name>
    <dbReference type="NCBI Taxonomy" id="439312"/>
    <lineage>
        <taxon>Eukaryota</taxon>
        <taxon>Fungi</taxon>
        <taxon>Fungi incertae sedis</taxon>
        <taxon>Mucoromycota</taxon>
        <taxon>Mucoromycotina</taxon>
        <taxon>Mucoromycetes</taxon>
        <taxon>Mucorales</taxon>
        <taxon>Mucorineae</taxon>
        <taxon>Mucoraceae</taxon>
        <taxon>Mucor</taxon>
    </lineage>
</organism>
<keyword evidence="3" id="KW-1185">Reference proteome</keyword>
<comment type="caution">
    <text evidence="2">The sequence shown here is derived from an EMBL/GenBank/DDBJ whole genome shotgun (WGS) entry which is preliminary data.</text>
</comment>
<feature type="chain" id="PRO_5046730501" evidence="1">
    <location>
        <begin position="25"/>
        <end position="142"/>
    </location>
</feature>
<dbReference type="EMBL" id="BAABUK010000033">
    <property type="protein sequence ID" value="GAA5816664.1"/>
    <property type="molecule type" value="Genomic_DNA"/>
</dbReference>
<dbReference type="Proteomes" id="UP001473302">
    <property type="component" value="Unassembled WGS sequence"/>
</dbReference>